<evidence type="ECO:0000256" key="9">
    <source>
        <dbReference type="ARBA" id="ARBA00022777"/>
    </source>
</evidence>
<dbReference type="Gene3D" id="3.30.565.10">
    <property type="entry name" value="Histidine kinase-like ATPase, C-terminal domain"/>
    <property type="match status" value="1"/>
</dbReference>
<dbReference type="InterPro" id="IPR036890">
    <property type="entry name" value="HATPase_C_sf"/>
</dbReference>
<dbReference type="PANTHER" id="PTHR43547:SF2">
    <property type="entry name" value="HYBRID SIGNAL TRANSDUCTION HISTIDINE KINASE C"/>
    <property type="match status" value="1"/>
</dbReference>
<evidence type="ECO:0000256" key="14">
    <source>
        <dbReference type="ARBA" id="ARBA00035305"/>
    </source>
</evidence>
<comment type="catalytic activity">
    <reaction evidence="1">
        <text>ATP + protein L-histidine = ADP + protein N-phospho-L-histidine.</text>
        <dbReference type="EC" id="2.7.13.3"/>
    </reaction>
</comment>
<keyword evidence="9 19" id="KW-0418">Kinase</keyword>
<dbReference type="InterPro" id="IPR003661">
    <property type="entry name" value="HisK_dim/P_dom"/>
</dbReference>
<dbReference type="PROSITE" id="PS50885">
    <property type="entry name" value="HAMP"/>
    <property type="match status" value="1"/>
</dbReference>
<feature type="region of interest" description="Disordered" evidence="15">
    <location>
        <begin position="572"/>
        <end position="724"/>
    </location>
</feature>
<proteinExistence type="predicted"/>
<dbReference type="CDD" id="cd00075">
    <property type="entry name" value="HATPase"/>
    <property type="match status" value="1"/>
</dbReference>
<evidence type="ECO:0000256" key="5">
    <source>
        <dbReference type="ARBA" id="ARBA00022553"/>
    </source>
</evidence>
<accession>A0ABY8K6Z7</accession>
<dbReference type="SMART" id="SM00387">
    <property type="entry name" value="HATPase_c"/>
    <property type="match status" value="1"/>
</dbReference>
<keyword evidence="11 16" id="KW-1133">Transmembrane helix</keyword>
<evidence type="ECO:0000256" key="16">
    <source>
        <dbReference type="SAM" id="Phobius"/>
    </source>
</evidence>
<dbReference type="SUPFAM" id="SSF55874">
    <property type="entry name" value="ATPase domain of HSP90 chaperone/DNA topoisomerase II/histidine kinase"/>
    <property type="match status" value="1"/>
</dbReference>
<gene>
    <name evidence="19" type="primary">mtrB</name>
    <name evidence="19" type="ORF">PYS65_21905</name>
</gene>
<evidence type="ECO:0000256" key="6">
    <source>
        <dbReference type="ARBA" id="ARBA00022679"/>
    </source>
</evidence>
<name>A0ABY8K6Z7_9ACTN</name>
<dbReference type="CDD" id="cd00082">
    <property type="entry name" value="HisKA"/>
    <property type="match status" value="1"/>
</dbReference>
<keyword evidence="6" id="KW-0808">Transferase</keyword>
<evidence type="ECO:0000259" key="17">
    <source>
        <dbReference type="PROSITE" id="PS50109"/>
    </source>
</evidence>
<keyword evidence="5" id="KW-0597">Phosphoprotein</keyword>
<dbReference type="PRINTS" id="PR00344">
    <property type="entry name" value="BCTRLSENSOR"/>
</dbReference>
<dbReference type="Pfam" id="PF00512">
    <property type="entry name" value="HisKA"/>
    <property type="match status" value="1"/>
</dbReference>
<keyword evidence="10" id="KW-0067">ATP-binding</keyword>
<evidence type="ECO:0000256" key="10">
    <source>
        <dbReference type="ARBA" id="ARBA00022840"/>
    </source>
</evidence>
<sequence length="724" mass="76152">MSGDSAASAPGRSGDRPERPVGLPSGSRAPGRSPRGRLLKDGLLQGGVQGSPVIRLFVRWVRRPLLPVMRLWRRNIQLKVVVTTLLMSLGVVLLLGFVVIGQVRNGLLDAKVKASQSQATGGFAVAKQQADEASSGTGEDAVAVGDRSSQSVIQWMSDLVESLSSGGQGAFDVVTLPMDDESGGGRGPRASGHVDPSQSVPGNLRDRIDTNTAAAQRYTRIVYSNGADSQPGLVIGKQVNDPNGDPYQLYYLFPLTQEEKSLSLVKGTLATAGLFVVVLLGAIAWLVVRQVVTPVRMAAGIAERLSAGRLQERMKVTGEDDIARLGEAFNKMAQNLQLKINQLEELSRMQRRFVSDVSHELRTPLTTVRMAADVIHEAREDFDPITARSAELLADQIDRFESLLSDLLEISRFDAGAAALEAEPIDLREVVRRVVSGAEPLAERKGTPIKIVGDQQPVVAEADARRVERVLRNLVVNAVEHGDGKDVVVKLAAAGGAVAVAVRDYGVGLKPGEATRVFSRFWRADPARARTTGGTGLGLSIALEDARLHGGWLQAWGEPGGGSQFRLTLPRTADEPLRGSPIPLEPRDSRRNSGLGGAGEPQGGGGGGDGRKQSTVPARPVDTDGSARAARDPLATLSATVVPTADPTALPGNGARVVSRPPGDGARQGEQAGAGEPAGADTGAGSGGPGGENGTAVTDRSENEPEDRSGDRPADRQGEASRGR</sequence>
<dbReference type="PROSITE" id="PS50109">
    <property type="entry name" value="HIS_KIN"/>
    <property type="match status" value="1"/>
</dbReference>
<keyword evidence="13 16" id="KW-0472">Membrane</keyword>
<feature type="compositionally biased region" description="Low complexity" evidence="15">
    <location>
        <begin position="22"/>
        <end position="33"/>
    </location>
</feature>
<dbReference type="InterPro" id="IPR047669">
    <property type="entry name" value="MtrAB_MtrB"/>
</dbReference>
<dbReference type="Gene3D" id="6.10.340.10">
    <property type="match status" value="1"/>
</dbReference>
<dbReference type="InterPro" id="IPR036097">
    <property type="entry name" value="HisK_dim/P_sf"/>
</dbReference>
<keyword evidence="4" id="KW-1003">Cell membrane</keyword>
<dbReference type="Proteomes" id="UP001216440">
    <property type="component" value="Chromosome"/>
</dbReference>
<dbReference type="CDD" id="cd06225">
    <property type="entry name" value="HAMP"/>
    <property type="match status" value="1"/>
</dbReference>
<evidence type="ECO:0000313" key="19">
    <source>
        <dbReference type="EMBL" id="WGD42580.1"/>
    </source>
</evidence>
<evidence type="ECO:0000256" key="2">
    <source>
        <dbReference type="ARBA" id="ARBA00004651"/>
    </source>
</evidence>
<dbReference type="Gene3D" id="1.10.287.130">
    <property type="match status" value="1"/>
</dbReference>
<evidence type="ECO:0000259" key="18">
    <source>
        <dbReference type="PROSITE" id="PS50885"/>
    </source>
</evidence>
<comment type="subcellular location">
    <subcellularLocation>
        <location evidence="2">Cell membrane</location>
        <topology evidence="2">Multi-pass membrane protein</topology>
    </subcellularLocation>
</comment>
<dbReference type="SUPFAM" id="SSF158472">
    <property type="entry name" value="HAMP domain-like"/>
    <property type="match status" value="1"/>
</dbReference>
<protein>
    <recommendedName>
        <fullName evidence="14">Sensor histidine kinase MtrB</fullName>
        <ecNumber evidence="3">2.7.13.3</ecNumber>
    </recommendedName>
</protein>
<organism evidence="19 20">
    <name type="scientific">Streptomyces cathayae</name>
    <dbReference type="NCBI Taxonomy" id="3031124"/>
    <lineage>
        <taxon>Bacteria</taxon>
        <taxon>Bacillati</taxon>
        <taxon>Actinomycetota</taxon>
        <taxon>Actinomycetes</taxon>
        <taxon>Kitasatosporales</taxon>
        <taxon>Streptomycetaceae</taxon>
        <taxon>Streptomyces</taxon>
    </lineage>
</organism>
<evidence type="ECO:0000256" key="3">
    <source>
        <dbReference type="ARBA" id="ARBA00012438"/>
    </source>
</evidence>
<feature type="region of interest" description="Disordered" evidence="15">
    <location>
        <begin position="177"/>
        <end position="205"/>
    </location>
</feature>
<evidence type="ECO:0000256" key="1">
    <source>
        <dbReference type="ARBA" id="ARBA00000085"/>
    </source>
</evidence>
<evidence type="ECO:0000256" key="12">
    <source>
        <dbReference type="ARBA" id="ARBA00023012"/>
    </source>
</evidence>
<feature type="compositionally biased region" description="Gly residues" evidence="15">
    <location>
        <begin position="682"/>
        <end position="693"/>
    </location>
</feature>
<dbReference type="Pfam" id="PF02518">
    <property type="entry name" value="HATPase_c"/>
    <property type="match status" value="1"/>
</dbReference>
<dbReference type="InterPro" id="IPR004358">
    <property type="entry name" value="Sig_transdc_His_kin-like_C"/>
</dbReference>
<dbReference type="EC" id="2.7.13.3" evidence="3"/>
<keyword evidence="12" id="KW-0902">Two-component regulatory system</keyword>
<dbReference type="SMART" id="SM00304">
    <property type="entry name" value="HAMP"/>
    <property type="match status" value="1"/>
</dbReference>
<feature type="domain" description="Histidine kinase" evidence="17">
    <location>
        <begin position="356"/>
        <end position="573"/>
    </location>
</feature>
<dbReference type="EMBL" id="CP121682">
    <property type="protein sequence ID" value="WGD42580.1"/>
    <property type="molecule type" value="Genomic_DNA"/>
</dbReference>
<dbReference type="GO" id="GO:0016301">
    <property type="term" value="F:kinase activity"/>
    <property type="evidence" value="ECO:0007669"/>
    <property type="project" value="UniProtKB-KW"/>
</dbReference>
<evidence type="ECO:0000256" key="13">
    <source>
        <dbReference type="ARBA" id="ARBA00023136"/>
    </source>
</evidence>
<keyword evidence="20" id="KW-1185">Reference proteome</keyword>
<reference evidence="19 20" key="1">
    <citation type="submission" date="2023-03" db="EMBL/GenBank/DDBJ databases">
        <authorList>
            <person name="Mo P."/>
        </authorList>
    </citation>
    <scope>NUCLEOTIDE SEQUENCE [LARGE SCALE GENOMIC DNA]</scope>
    <source>
        <strain evidence="19 20">HUAS 5</strain>
    </source>
</reference>
<dbReference type="RefSeq" id="WP_279335633.1">
    <property type="nucleotide sequence ID" value="NZ_CP121682.1"/>
</dbReference>
<evidence type="ECO:0000256" key="7">
    <source>
        <dbReference type="ARBA" id="ARBA00022692"/>
    </source>
</evidence>
<feature type="compositionally biased region" description="Basic and acidic residues" evidence="15">
    <location>
        <begin position="699"/>
        <end position="724"/>
    </location>
</feature>
<dbReference type="PANTHER" id="PTHR43547">
    <property type="entry name" value="TWO-COMPONENT HISTIDINE KINASE"/>
    <property type="match status" value="1"/>
</dbReference>
<feature type="transmembrane region" description="Helical" evidence="16">
    <location>
        <begin position="76"/>
        <end position="101"/>
    </location>
</feature>
<dbReference type="Pfam" id="PF00672">
    <property type="entry name" value="HAMP"/>
    <property type="match status" value="1"/>
</dbReference>
<keyword evidence="7 16" id="KW-0812">Transmembrane</keyword>
<dbReference type="SUPFAM" id="SSF47384">
    <property type="entry name" value="Homodimeric domain of signal transducing histidine kinase"/>
    <property type="match status" value="1"/>
</dbReference>
<dbReference type="SMART" id="SM00388">
    <property type="entry name" value="HisKA"/>
    <property type="match status" value="1"/>
</dbReference>
<evidence type="ECO:0000256" key="15">
    <source>
        <dbReference type="SAM" id="MobiDB-lite"/>
    </source>
</evidence>
<evidence type="ECO:0000256" key="4">
    <source>
        <dbReference type="ARBA" id="ARBA00022475"/>
    </source>
</evidence>
<evidence type="ECO:0000313" key="20">
    <source>
        <dbReference type="Proteomes" id="UP001216440"/>
    </source>
</evidence>
<evidence type="ECO:0000256" key="11">
    <source>
        <dbReference type="ARBA" id="ARBA00022989"/>
    </source>
</evidence>
<dbReference type="InterPro" id="IPR003660">
    <property type="entry name" value="HAMP_dom"/>
</dbReference>
<feature type="region of interest" description="Disordered" evidence="15">
    <location>
        <begin position="1"/>
        <end position="43"/>
    </location>
</feature>
<dbReference type="InterPro" id="IPR005467">
    <property type="entry name" value="His_kinase_dom"/>
</dbReference>
<feature type="compositionally biased region" description="Gly residues" evidence="15">
    <location>
        <begin position="594"/>
        <end position="608"/>
    </location>
</feature>
<feature type="compositionally biased region" description="Low complexity" evidence="15">
    <location>
        <begin position="663"/>
        <end position="681"/>
    </location>
</feature>
<dbReference type="InterPro" id="IPR003594">
    <property type="entry name" value="HATPase_dom"/>
</dbReference>
<evidence type="ECO:0000256" key="8">
    <source>
        <dbReference type="ARBA" id="ARBA00022741"/>
    </source>
</evidence>
<feature type="domain" description="HAMP" evidence="18">
    <location>
        <begin position="289"/>
        <end position="341"/>
    </location>
</feature>
<dbReference type="NCBIfam" id="NF040691">
    <property type="entry name" value="MtrAB_MtrB"/>
    <property type="match status" value="1"/>
</dbReference>
<keyword evidence="8" id="KW-0547">Nucleotide-binding</keyword>